<dbReference type="PROSITE" id="PS01124">
    <property type="entry name" value="HTH_ARAC_FAMILY_2"/>
    <property type="match status" value="1"/>
</dbReference>
<dbReference type="InterPro" id="IPR003313">
    <property type="entry name" value="AraC-bd"/>
</dbReference>
<dbReference type="RefSeq" id="WP_071238813.1">
    <property type="nucleotide sequence ID" value="NZ_AP024609.1"/>
</dbReference>
<gene>
    <name evidence="4" type="primary">rhaR</name>
    <name evidence="4" type="ORF">NCTC10738_03506</name>
</gene>
<evidence type="ECO:0000256" key="1">
    <source>
        <dbReference type="ARBA" id="ARBA00023015"/>
    </source>
</evidence>
<evidence type="ECO:0000256" key="3">
    <source>
        <dbReference type="ARBA" id="ARBA00023163"/>
    </source>
</evidence>
<evidence type="ECO:0000313" key="4">
    <source>
        <dbReference type="EMBL" id="SUJ02553.1"/>
    </source>
</evidence>
<organism evidence="4 5">
    <name type="scientific">Shewanella algae</name>
    <dbReference type="NCBI Taxonomy" id="38313"/>
    <lineage>
        <taxon>Bacteria</taxon>
        <taxon>Pseudomonadati</taxon>
        <taxon>Pseudomonadota</taxon>
        <taxon>Gammaproteobacteria</taxon>
        <taxon>Alteromonadales</taxon>
        <taxon>Shewanellaceae</taxon>
        <taxon>Shewanella</taxon>
    </lineage>
</organism>
<proteinExistence type="predicted"/>
<dbReference type="Pfam" id="PF12833">
    <property type="entry name" value="HTH_18"/>
    <property type="match status" value="1"/>
</dbReference>
<dbReference type="Proteomes" id="UP000254069">
    <property type="component" value="Unassembled WGS sequence"/>
</dbReference>
<sequence>MHEEKIHYWRAPSHPELEISRASFQHFHFEPHVHLDFHIGVVSHGGQDFHYRGQTWHLRPHWLSTLDPDSSHDGQSSEQQGYCALVMSLPHDWLQQLARDLGLGYFSFAAPMLHHPALYREFCQLHHLLTQPIAANDLLVPEAAVIAFLEKLMRLHGRKLNTERLPHALSQSQLDRLREAFHADPGAPFRLPQLAKELDLSQYQLLRQFRQRTGMTPHAYLKRIRLEYAKKALLRGDSVISVAQQVGFFDQSHLNKAFKRAFLLSPQAFQRRML</sequence>
<keyword evidence="5" id="KW-1185">Reference proteome</keyword>
<dbReference type="KEGG" id="salg:BS332_20035"/>
<evidence type="ECO:0000256" key="2">
    <source>
        <dbReference type="ARBA" id="ARBA00023125"/>
    </source>
</evidence>
<dbReference type="GO" id="GO:0043565">
    <property type="term" value="F:sequence-specific DNA binding"/>
    <property type="evidence" value="ECO:0007669"/>
    <property type="project" value="InterPro"/>
</dbReference>
<dbReference type="InterPro" id="IPR050204">
    <property type="entry name" value="AraC_XylS_family_regulators"/>
</dbReference>
<dbReference type="GO" id="GO:0003700">
    <property type="term" value="F:DNA-binding transcription factor activity"/>
    <property type="evidence" value="ECO:0007669"/>
    <property type="project" value="InterPro"/>
</dbReference>
<dbReference type="InterPro" id="IPR037923">
    <property type="entry name" value="HTH-like"/>
</dbReference>
<dbReference type="PANTHER" id="PTHR46796:SF11">
    <property type="entry name" value="TRANSCRIPTIONAL REGULATOR-RELATED"/>
    <property type="match status" value="1"/>
</dbReference>
<keyword evidence="1" id="KW-0805">Transcription regulation</keyword>
<dbReference type="EMBL" id="UGYO01000002">
    <property type="protein sequence ID" value="SUJ02553.1"/>
    <property type="molecule type" value="Genomic_DNA"/>
</dbReference>
<keyword evidence="2" id="KW-0238">DNA-binding</keyword>
<evidence type="ECO:0000313" key="5">
    <source>
        <dbReference type="Proteomes" id="UP000254069"/>
    </source>
</evidence>
<keyword evidence="3" id="KW-0804">Transcription</keyword>
<reference evidence="4 5" key="1">
    <citation type="submission" date="2018-06" db="EMBL/GenBank/DDBJ databases">
        <authorList>
            <consortium name="Pathogen Informatics"/>
            <person name="Doyle S."/>
        </authorList>
    </citation>
    <scope>NUCLEOTIDE SEQUENCE [LARGE SCALE GENOMIC DNA]</scope>
    <source>
        <strain evidence="4 5">NCTC10738</strain>
    </source>
</reference>
<dbReference type="SUPFAM" id="SSF46689">
    <property type="entry name" value="Homeodomain-like"/>
    <property type="match status" value="2"/>
</dbReference>
<dbReference type="SUPFAM" id="SSF51215">
    <property type="entry name" value="Regulatory protein AraC"/>
    <property type="match status" value="1"/>
</dbReference>
<name>A0A380BJV9_9GAMM</name>
<protein>
    <submittedName>
        <fullName evidence="4">L-rhamnose operon transcriptional activator rhaR</fullName>
    </submittedName>
</protein>
<dbReference type="AlphaFoldDB" id="A0A380BJV9"/>
<accession>A0A380BJV9</accession>
<dbReference type="PANTHER" id="PTHR46796">
    <property type="entry name" value="HTH-TYPE TRANSCRIPTIONAL ACTIVATOR RHAS-RELATED"/>
    <property type="match status" value="1"/>
</dbReference>
<dbReference type="Pfam" id="PF02311">
    <property type="entry name" value="AraC_binding"/>
    <property type="match status" value="1"/>
</dbReference>
<dbReference type="SMART" id="SM00342">
    <property type="entry name" value="HTH_ARAC"/>
    <property type="match status" value="1"/>
</dbReference>
<dbReference type="Gene3D" id="1.10.10.60">
    <property type="entry name" value="Homeodomain-like"/>
    <property type="match status" value="1"/>
</dbReference>
<dbReference type="InterPro" id="IPR018060">
    <property type="entry name" value="HTH_AraC"/>
</dbReference>
<dbReference type="InterPro" id="IPR009057">
    <property type="entry name" value="Homeodomain-like_sf"/>
</dbReference>